<evidence type="ECO:0000313" key="17">
    <source>
        <dbReference type="Proteomes" id="UP001387215"/>
    </source>
</evidence>
<keyword evidence="2 10" id="KW-0813">Transport</keyword>
<dbReference type="Gene3D" id="3.55.50.30">
    <property type="match status" value="1"/>
</dbReference>
<dbReference type="Pfam" id="PF07660">
    <property type="entry name" value="STN"/>
    <property type="match status" value="1"/>
</dbReference>
<evidence type="ECO:0000256" key="5">
    <source>
        <dbReference type="ARBA" id="ARBA00022692"/>
    </source>
</evidence>
<evidence type="ECO:0000256" key="8">
    <source>
        <dbReference type="ARBA" id="ARBA00023136"/>
    </source>
</evidence>
<evidence type="ECO:0000256" key="11">
    <source>
        <dbReference type="RuleBase" id="RU003357"/>
    </source>
</evidence>
<feature type="chain" id="PRO_5043818114" evidence="13">
    <location>
        <begin position="23"/>
        <end position="947"/>
    </location>
</feature>
<organism evidence="16">
    <name type="scientific">Lysobacter firmicutimachus</name>
    <dbReference type="NCBI Taxonomy" id="1792846"/>
    <lineage>
        <taxon>Bacteria</taxon>
        <taxon>Pseudomonadati</taxon>
        <taxon>Pseudomonadota</taxon>
        <taxon>Gammaproteobacteria</taxon>
        <taxon>Lysobacterales</taxon>
        <taxon>Lysobacteraceae</taxon>
        <taxon>Lysobacter</taxon>
    </lineage>
</organism>
<dbReference type="Pfam" id="PF07715">
    <property type="entry name" value="Plug"/>
    <property type="match status" value="1"/>
</dbReference>
<evidence type="ECO:0000256" key="3">
    <source>
        <dbReference type="ARBA" id="ARBA00022452"/>
    </source>
</evidence>
<dbReference type="PANTHER" id="PTHR47234">
    <property type="match status" value="1"/>
</dbReference>
<evidence type="ECO:0000256" key="1">
    <source>
        <dbReference type="ARBA" id="ARBA00004571"/>
    </source>
</evidence>
<dbReference type="InterPro" id="IPR000531">
    <property type="entry name" value="Beta-barrel_TonB"/>
</dbReference>
<dbReference type="PROSITE" id="PS52016">
    <property type="entry name" value="TONB_DEPENDENT_REC_3"/>
    <property type="match status" value="1"/>
</dbReference>
<keyword evidence="4" id="KW-0406">Ion transport</keyword>
<evidence type="ECO:0000256" key="7">
    <source>
        <dbReference type="ARBA" id="ARBA00023077"/>
    </source>
</evidence>
<comment type="similarity">
    <text evidence="10 11">Belongs to the TonB-dependent receptor family.</text>
</comment>
<reference evidence="15 17" key="1">
    <citation type="submission" date="2024-02" db="EMBL/GenBank/DDBJ databases">
        <title>Lysobacter Genome Sequencing and Mining.</title>
        <authorList>
            <person name="Bierman J."/>
            <person name="Walker M.C."/>
        </authorList>
    </citation>
    <scope>NUCLEOTIDE SEQUENCE [LARGE SCALE GENOMIC DNA]</scope>
    <source>
        <strain evidence="15 17">PB6250</strain>
    </source>
</reference>
<keyword evidence="6" id="KW-0408">Iron</keyword>
<dbReference type="Gene3D" id="2.170.130.10">
    <property type="entry name" value="TonB-dependent receptor, plug domain"/>
    <property type="match status" value="1"/>
</dbReference>
<evidence type="ECO:0000256" key="13">
    <source>
        <dbReference type="SAM" id="SignalP"/>
    </source>
</evidence>
<evidence type="ECO:0000256" key="2">
    <source>
        <dbReference type="ARBA" id="ARBA00022448"/>
    </source>
</evidence>
<evidence type="ECO:0000256" key="9">
    <source>
        <dbReference type="ARBA" id="ARBA00023237"/>
    </source>
</evidence>
<reference evidence="16" key="2">
    <citation type="submission" date="2024-06" db="EMBL/GenBank/DDBJ databases">
        <authorList>
            <person name="Li S."/>
        </authorList>
    </citation>
    <scope>NUCLEOTIDE SEQUENCE</scope>
    <source>
        <strain evidence="16">SR10</strain>
    </source>
</reference>
<dbReference type="SMART" id="SM00965">
    <property type="entry name" value="STN"/>
    <property type="match status" value="1"/>
</dbReference>
<dbReference type="InterPro" id="IPR037066">
    <property type="entry name" value="Plug_dom_sf"/>
</dbReference>
<evidence type="ECO:0000259" key="14">
    <source>
        <dbReference type="SMART" id="SM00965"/>
    </source>
</evidence>
<sequence length="947" mass="103573">MAKIFPAFLVSVALLAASEAGAFQAPPNDSTGDGYHIRAGALDDALNAFAAQSRVQILYSPSLVANRRSAGLDGKAPTREALARLLQGTGLTAVAVNANTYLLQAVPRPRPVAPPRATVRRESTPPSAPTQLDTVHVTGTRIPRSAFQTSTPLTIITREEIRASGHQTLFDLLRLMPGMTGHHPRDVATGGGASQVPSAAAASSSLYSLGPRATLFLVDGRRMANYGLVSTDMGALSDLNGIPLSMIDRIEILHGGASAIYGADAMAGVVNIILKKDYSGGEITANFGVSDRGDAEQQRLSASIGLQTRGGGSVFLSADHFTRNPLVGSQRDWSTLDQQDSGLRDARIPFGYYFGNYYVPIDGCEDRDAGEGGKPCSLDRARYVSLQPGITSNAFYAHYRQPIDNNGEFYADLRATRVSLEMQNAPFYGLVSLPEDSPDAFAPLPILPLAYAFSEVGPVRNRTVTNTRDATMGLRGYRGRWEWDLSLAQRRNKVHNRIDGLIDESELFEAAEHGLFRFDQSSKSNEVIERIAPQNTLGGEVVLDSAVANFDGPLFRMPGGDATVAVGAEYRRERLRSRPGASFVNGNVALAQDMERSKSSRNDSAVYGEINLPLHDTLSIDAAWRLDRNGGFGSRVSPKAGFKWTPTPSLTLRGSVGEGYRAPTLFEVRRPMMFGDTAQIPYSDAIGPCLIPIDDTATCLVDQHATVNPKLKPETSHSRTLGVIWQPAEAFSLSLNHYRIVRNNEMLVINSLQRPELYPEALLRDEEGYLYGVNVYLDNVGRTEVRGWELDADYRVETARWGKFAMRLNGHYLDRLIRRSHPQVPALDYAGYTTPDRSLLGSVQWNYRDWIATLNLRYMGPAKVDFGDPTVDCMKRWKRAGKCSTPSATLVGLNLAYGGFDHWLLSLNVSNLTDHAPVNYDESAGGYSIADDDPVGRYYLISATYRF</sequence>
<evidence type="ECO:0000256" key="12">
    <source>
        <dbReference type="SAM" id="MobiDB-lite"/>
    </source>
</evidence>
<keyword evidence="16" id="KW-0675">Receptor</keyword>
<dbReference type="Gene3D" id="2.40.170.20">
    <property type="entry name" value="TonB-dependent receptor, beta-barrel domain"/>
    <property type="match status" value="1"/>
</dbReference>
<dbReference type="AlphaFoldDB" id="A0AAU8MVL0"/>
<evidence type="ECO:0000256" key="10">
    <source>
        <dbReference type="PROSITE-ProRule" id="PRU01360"/>
    </source>
</evidence>
<keyword evidence="5 10" id="KW-0812">Transmembrane</keyword>
<evidence type="ECO:0000313" key="16">
    <source>
        <dbReference type="EMBL" id="XCO75739.1"/>
    </source>
</evidence>
<dbReference type="InterPro" id="IPR012910">
    <property type="entry name" value="Plug_dom"/>
</dbReference>
<keyword evidence="3 10" id="KW-1134">Transmembrane beta strand</keyword>
<keyword evidence="13" id="KW-0732">Signal</keyword>
<dbReference type="EMBL" id="CP159925">
    <property type="protein sequence ID" value="XCO75739.1"/>
    <property type="molecule type" value="Genomic_DNA"/>
</dbReference>
<gene>
    <name evidence="16" type="ORF">ABU614_02815</name>
    <name evidence="15" type="ORF">V2J18_18990</name>
</gene>
<dbReference type="InterPro" id="IPR036942">
    <property type="entry name" value="Beta-barrel_TonB_sf"/>
</dbReference>
<dbReference type="Proteomes" id="UP001387215">
    <property type="component" value="Unassembled WGS sequence"/>
</dbReference>
<dbReference type="RefSeq" id="WP_336132597.1">
    <property type="nucleotide sequence ID" value="NZ_CP159925.1"/>
</dbReference>
<accession>A0AAU8MVL0</accession>
<evidence type="ECO:0000313" key="15">
    <source>
        <dbReference type="EMBL" id="MEI2456746.1"/>
    </source>
</evidence>
<feature type="region of interest" description="Disordered" evidence="12">
    <location>
        <begin position="108"/>
        <end position="133"/>
    </location>
</feature>
<proteinExistence type="inferred from homology"/>
<dbReference type="EMBL" id="JBANDL010000002">
    <property type="protein sequence ID" value="MEI2456746.1"/>
    <property type="molecule type" value="Genomic_DNA"/>
</dbReference>
<name>A0AAU8MVL0_9GAMM</name>
<keyword evidence="4" id="KW-0410">Iron transport</keyword>
<dbReference type="CDD" id="cd01347">
    <property type="entry name" value="ligand_gated_channel"/>
    <property type="match status" value="1"/>
</dbReference>
<dbReference type="InterPro" id="IPR011662">
    <property type="entry name" value="Secretin/TonB_short_N"/>
</dbReference>
<comment type="subcellular location">
    <subcellularLocation>
        <location evidence="1 10">Cell outer membrane</location>
        <topology evidence="1 10">Multi-pass membrane protein</topology>
    </subcellularLocation>
</comment>
<keyword evidence="9 10" id="KW-0998">Cell outer membrane</keyword>
<protein>
    <submittedName>
        <fullName evidence="16">TonB-dependent receptor</fullName>
    </submittedName>
</protein>
<evidence type="ECO:0000256" key="6">
    <source>
        <dbReference type="ARBA" id="ARBA00023004"/>
    </source>
</evidence>
<evidence type="ECO:0000256" key="4">
    <source>
        <dbReference type="ARBA" id="ARBA00022496"/>
    </source>
</evidence>
<keyword evidence="7 11" id="KW-0798">TonB box</keyword>
<dbReference type="PANTHER" id="PTHR47234:SF1">
    <property type="entry name" value="TONB-DEPENDENT RECEPTOR"/>
    <property type="match status" value="1"/>
</dbReference>
<feature type="signal peptide" evidence="13">
    <location>
        <begin position="1"/>
        <end position="22"/>
    </location>
</feature>
<feature type="domain" description="Secretin/TonB short N-terminal" evidence="14">
    <location>
        <begin position="55"/>
        <end position="106"/>
    </location>
</feature>
<dbReference type="Pfam" id="PF00593">
    <property type="entry name" value="TonB_dep_Rec_b-barrel"/>
    <property type="match status" value="1"/>
</dbReference>
<dbReference type="GO" id="GO:0006826">
    <property type="term" value="P:iron ion transport"/>
    <property type="evidence" value="ECO:0007669"/>
    <property type="project" value="UniProtKB-KW"/>
</dbReference>
<dbReference type="InterPro" id="IPR039426">
    <property type="entry name" value="TonB-dep_rcpt-like"/>
</dbReference>
<dbReference type="GO" id="GO:0009279">
    <property type="term" value="C:cell outer membrane"/>
    <property type="evidence" value="ECO:0007669"/>
    <property type="project" value="UniProtKB-SubCell"/>
</dbReference>
<keyword evidence="8 10" id="KW-0472">Membrane</keyword>
<dbReference type="SUPFAM" id="SSF56935">
    <property type="entry name" value="Porins"/>
    <property type="match status" value="1"/>
</dbReference>
<keyword evidence="17" id="KW-1185">Reference proteome</keyword>